<reference evidence="5" key="1">
    <citation type="submission" date="2022-10" db="EMBL/GenBank/DDBJ databases">
        <title>The WGS of Solirubrobacter sp. CPCC 204708.</title>
        <authorList>
            <person name="Jiang Z."/>
        </authorList>
    </citation>
    <scope>NUCLEOTIDE SEQUENCE</scope>
    <source>
        <strain evidence="5">CPCC 204708</strain>
    </source>
</reference>
<dbReference type="EMBL" id="JAPCID010000013">
    <property type="protein sequence ID" value="MDA0138025.1"/>
    <property type="molecule type" value="Genomic_DNA"/>
</dbReference>
<dbReference type="PROSITE" id="PS51257">
    <property type="entry name" value="PROKAR_LIPOPROTEIN"/>
    <property type="match status" value="1"/>
</dbReference>
<proteinExistence type="inferred from homology"/>
<dbReference type="RefSeq" id="WP_202954101.1">
    <property type="nucleotide sequence ID" value="NZ_JAPCID010000013.1"/>
</dbReference>
<evidence type="ECO:0000313" key="6">
    <source>
        <dbReference type="Proteomes" id="UP001147700"/>
    </source>
</evidence>
<dbReference type="SUPFAM" id="SSF53850">
    <property type="entry name" value="Periplasmic binding protein-like II"/>
    <property type="match status" value="1"/>
</dbReference>
<organism evidence="5 6">
    <name type="scientific">Solirubrobacter deserti</name>
    <dbReference type="NCBI Taxonomy" id="2282478"/>
    <lineage>
        <taxon>Bacteria</taxon>
        <taxon>Bacillati</taxon>
        <taxon>Actinomycetota</taxon>
        <taxon>Thermoleophilia</taxon>
        <taxon>Solirubrobacterales</taxon>
        <taxon>Solirubrobacteraceae</taxon>
        <taxon>Solirubrobacter</taxon>
    </lineage>
</organism>
<dbReference type="InterPro" id="IPR050490">
    <property type="entry name" value="Bact_solute-bd_prot1"/>
</dbReference>
<comment type="caution">
    <text evidence="5">The sequence shown here is derived from an EMBL/GenBank/DDBJ whole genome shotgun (WGS) entry which is preliminary data.</text>
</comment>
<sequence length="459" mass="49934">MKGRFAVSASLMAMAAAVVFAACGGEDGGDGGDATKAPAKQAALSDKPMELTFLWFEWPPAQALEELGKEYTKTRPNVTVKVNTVPNPQWHDAIFTQFAARKTNFDLPILDSQNIGEAVENGSILDLTDFTKENIDTSQYDPYFLAAYGQYPQNTTGEPNPDAKTYGLPLLGDTWSMIWRKDLMGDTPPATWEDMIAAAKKCQDENDGMSGLAFHQAGTGDAAAVTYNVMNALYGGELWNQKDRKIEGVINDAAGKKAMDVLVNQMVPLTPKGSSNWFIDEVNAAISQGKVCVGFQWIAAMGGLVDPASSELGKTKEEILEKLAFAPLPKQVTDKKPLGGMGLHVSKYIPEEKQAEALNFIKWFQTPEAQKKWAQLGGVPARNDVLNSPEFLEATPYNKVFTDSVTQLKDFWNLPEYAKLLNVHSTQVNAAISGTQQPDAALDKLAADEQKILDESGGL</sequence>
<feature type="chain" id="PRO_5046822105" evidence="4">
    <location>
        <begin position="22"/>
        <end position="459"/>
    </location>
</feature>
<keyword evidence="3 4" id="KW-0732">Signal</keyword>
<dbReference type="Pfam" id="PF01547">
    <property type="entry name" value="SBP_bac_1"/>
    <property type="match status" value="1"/>
</dbReference>
<accession>A0ABT4RIA3</accession>
<comment type="similarity">
    <text evidence="1">Belongs to the bacterial solute-binding protein 1 family.</text>
</comment>
<feature type="signal peptide" evidence="4">
    <location>
        <begin position="1"/>
        <end position="21"/>
    </location>
</feature>
<name>A0ABT4RIA3_9ACTN</name>
<evidence type="ECO:0000256" key="3">
    <source>
        <dbReference type="ARBA" id="ARBA00022729"/>
    </source>
</evidence>
<evidence type="ECO:0000256" key="1">
    <source>
        <dbReference type="ARBA" id="ARBA00008520"/>
    </source>
</evidence>
<dbReference type="InterPro" id="IPR006059">
    <property type="entry name" value="SBP"/>
</dbReference>
<dbReference type="PANTHER" id="PTHR43649:SF34">
    <property type="entry name" value="ABC TRANSPORTER PERIPLASMIC-BINDING PROTEIN YCJN-RELATED"/>
    <property type="match status" value="1"/>
</dbReference>
<keyword evidence="6" id="KW-1185">Reference proteome</keyword>
<gene>
    <name evidence="5" type="ORF">OJ962_10970</name>
</gene>
<evidence type="ECO:0000256" key="2">
    <source>
        <dbReference type="ARBA" id="ARBA00022448"/>
    </source>
</evidence>
<dbReference type="Gene3D" id="3.40.190.10">
    <property type="entry name" value="Periplasmic binding protein-like II"/>
    <property type="match status" value="2"/>
</dbReference>
<keyword evidence="2" id="KW-0813">Transport</keyword>
<protein>
    <submittedName>
        <fullName evidence="5">Extracellular solute-binding protein</fullName>
    </submittedName>
</protein>
<dbReference type="PANTHER" id="PTHR43649">
    <property type="entry name" value="ARABINOSE-BINDING PROTEIN-RELATED"/>
    <property type="match status" value="1"/>
</dbReference>
<evidence type="ECO:0000313" key="5">
    <source>
        <dbReference type="EMBL" id="MDA0138025.1"/>
    </source>
</evidence>
<dbReference type="Proteomes" id="UP001147700">
    <property type="component" value="Unassembled WGS sequence"/>
</dbReference>
<evidence type="ECO:0000256" key="4">
    <source>
        <dbReference type="SAM" id="SignalP"/>
    </source>
</evidence>